<evidence type="ECO:0000313" key="12">
    <source>
        <dbReference type="Proteomes" id="UP000759131"/>
    </source>
</evidence>
<name>A0A7R9Q287_9ACAR</name>
<proteinExistence type="inferred from homology"/>
<feature type="domain" description="Homeobox" evidence="10">
    <location>
        <begin position="278"/>
        <end position="329"/>
    </location>
</feature>
<comment type="similarity">
    <text evidence="2">Belongs to the SIX/Sine oculis homeobox family.</text>
</comment>
<dbReference type="PANTHER" id="PTHR10390:SF44">
    <property type="entry name" value="SIX HOMEOBOX 4"/>
    <property type="match status" value="1"/>
</dbReference>
<evidence type="ECO:0000256" key="5">
    <source>
        <dbReference type="ARBA" id="ARBA00023155"/>
    </source>
</evidence>
<dbReference type="EMBL" id="OC861423">
    <property type="protein sequence ID" value="CAD7629442.1"/>
    <property type="molecule type" value="Genomic_DNA"/>
</dbReference>
<dbReference type="SMART" id="SM00389">
    <property type="entry name" value="HOX"/>
    <property type="match status" value="2"/>
</dbReference>
<evidence type="ECO:0000256" key="8">
    <source>
        <dbReference type="RuleBase" id="RU000682"/>
    </source>
</evidence>
<keyword evidence="3" id="KW-0217">Developmental protein</keyword>
<keyword evidence="6 7" id="KW-0539">Nucleus</keyword>
<evidence type="ECO:0000256" key="3">
    <source>
        <dbReference type="ARBA" id="ARBA00022473"/>
    </source>
</evidence>
<feature type="region of interest" description="Disordered" evidence="9">
    <location>
        <begin position="318"/>
        <end position="339"/>
    </location>
</feature>
<evidence type="ECO:0000313" key="11">
    <source>
        <dbReference type="EMBL" id="CAD7629442.1"/>
    </source>
</evidence>
<keyword evidence="12" id="KW-1185">Reference proteome</keyword>
<feature type="DNA-binding region" description="Homeobox" evidence="7">
    <location>
        <begin position="360"/>
        <end position="410"/>
    </location>
</feature>
<dbReference type="AlphaFoldDB" id="A0A7R9Q287"/>
<dbReference type="PROSITE" id="PS00027">
    <property type="entry name" value="HOMEOBOX_1"/>
    <property type="match status" value="2"/>
</dbReference>
<reference evidence="11" key="1">
    <citation type="submission" date="2020-11" db="EMBL/GenBank/DDBJ databases">
        <authorList>
            <person name="Tran Van P."/>
        </authorList>
    </citation>
    <scope>NUCLEOTIDE SEQUENCE</scope>
</reference>
<protein>
    <recommendedName>
        <fullName evidence="10">Homeobox domain-containing protein</fullName>
    </recommendedName>
</protein>
<dbReference type="InterPro" id="IPR009057">
    <property type="entry name" value="Homeodomain-like_sf"/>
</dbReference>
<feature type="domain" description="Homeobox" evidence="10">
    <location>
        <begin position="358"/>
        <end position="409"/>
    </location>
</feature>
<evidence type="ECO:0000256" key="7">
    <source>
        <dbReference type="PROSITE-ProRule" id="PRU00108"/>
    </source>
</evidence>
<dbReference type="FunFam" id="1.10.10.60:FF:000046">
    <property type="entry name" value="SIX homeobox 3"/>
    <property type="match status" value="2"/>
</dbReference>
<evidence type="ECO:0000256" key="1">
    <source>
        <dbReference type="ARBA" id="ARBA00004123"/>
    </source>
</evidence>
<evidence type="ECO:0000256" key="6">
    <source>
        <dbReference type="ARBA" id="ARBA00023242"/>
    </source>
</evidence>
<dbReference type="PANTHER" id="PTHR10390">
    <property type="entry name" value="HOMEOBOX PROTEIN SIX"/>
    <property type="match status" value="1"/>
</dbReference>
<keyword evidence="5 7" id="KW-0371">Homeobox</keyword>
<dbReference type="Proteomes" id="UP000759131">
    <property type="component" value="Unassembled WGS sequence"/>
</dbReference>
<evidence type="ECO:0000259" key="10">
    <source>
        <dbReference type="PROSITE" id="PS50071"/>
    </source>
</evidence>
<dbReference type="OrthoDB" id="3501850at2759"/>
<feature type="compositionally biased region" description="Polar residues" evidence="9">
    <location>
        <begin position="11"/>
        <end position="20"/>
    </location>
</feature>
<dbReference type="EMBL" id="CAJPIZ010006848">
    <property type="protein sequence ID" value="CAG2109872.1"/>
    <property type="molecule type" value="Genomic_DNA"/>
</dbReference>
<evidence type="ECO:0000256" key="9">
    <source>
        <dbReference type="SAM" id="MobiDB-lite"/>
    </source>
</evidence>
<dbReference type="InterPro" id="IPR001356">
    <property type="entry name" value="HD"/>
</dbReference>
<evidence type="ECO:0000256" key="2">
    <source>
        <dbReference type="ARBA" id="ARBA00008161"/>
    </source>
</evidence>
<dbReference type="GO" id="GO:0000978">
    <property type="term" value="F:RNA polymerase II cis-regulatory region sequence-specific DNA binding"/>
    <property type="evidence" value="ECO:0007669"/>
    <property type="project" value="TreeGrafter"/>
</dbReference>
<dbReference type="CDD" id="cd00086">
    <property type="entry name" value="homeodomain"/>
    <property type="match status" value="2"/>
</dbReference>
<accession>A0A7R9Q287</accession>
<dbReference type="SUPFAM" id="SSF46689">
    <property type="entry name" value="Homeodomain-like"/>
    <property type="match status" value="2"/>
</dbReference>
<dbReference type="InterPro" id="IPR031701">
    <property type="entry name" value="SIX1_SD"/>
</dbReference>
<dbReference type="GO" id="GO:0005667">
    <property type="term" value="C:transcription regulator complex"/>
    <property type="evidence" value="ECO:0007669"/>
    <property type="project" value="TreeGrafter"/>
</dbReference>
<feature type="region of interest" description="Disordered" evidence="9">
    <location>
        <begin position="1"/>
        <end position="20"/>
    </location>
</feature>
<feature type="region of interest" description="Disordered" evidence="9">
    <location>
        <begin position="395"/>
        <end position="424"/>
    </location>
</feature>
<dbReference type="Pfam" id="PF16878">
    <property type="entry name" value="SIX1_SD"/>
    <property type="match status" value="2"/>
</dbReference>
<dbReference type="Pfam" id="PF00046">
    <property type="entry name" value="Homeodomain"/>
    <property type="match status" value="2"/>
</dbReference>
<gene>
    <name evidence="11" type="ORF">OSB1V03_LOCUS9859</name>
</gene>
<dbReference type="PROSITE" id="PS50071">
    <property type="entry name" value="HOMEOBOX_2"/>
    <property type="match status" value="2"/>
</dbReference>
<dbReference type="Gene3D" id="1.10.10.60">
    <property type="entry name" value="Homeodomain-like"/>
    <property type="match status" value="2"/>
</dbReference>
<dbReference type="GO" id="GO:0000981">
    <property type="term" value="F:DNA-binding transcription factor activity, RNA polymerase II-specific"/>
    <property type="evidence" value="ECO:0007669"/>
    <property type="project" value="InterPro"/>
</dbReference>
<sequence length="439" mass="51103">MDHKSEDQSEVQDLSIPSNPSHLSCQFEMSALIQNSPISDINAMTSVSHITNYKESNNRNLRYYSPEVGIGEHMTLNATTIAPEYEELQNSPNLSLKTCAQNGNYLMNGNNGANGPSRGLGTLGEGFPYSEQQIACVCQAMQQADKIKKLEEFMGSLPSNDQIMRNEEMLRVRAAVAFNNKNFTELYRILESHQFHADHHKELQRLWHEAHYEQLAIKSHQFHADHHKELQRLWHEAHYEQLAISRNRKLGAVDKYRIRKKYPLPHTIWDGDEFVYCFKEKSRAELKRSYEMARYPSPEEKKKLAKITGLTSTQVSNWFKNRRQRDRSPTNDANHQRIRKKYPLPHTIWDGDEFVYCFKEKSRAELKRSYEMARYPSPEEKKKLAKITGLTSTQVSNWFKNRRQRDRSPTNDANHQSKGDGLEFVDEVTVADRPFVPIE</sequence>
<feature type="DNA-binding region" description="Homeobox" evidence="7">
    <location>
        <begin position="280"/>
        <end position="330"/>
    </location>
</feature>
<evidence type="ECO:0000256" key="4">
    <source>
        <dbReference type="ARBA" id="ARBA00023125"/>
    </source>
</evidence>
<comment type="subcellular location">
    <subcellularLocation>
        <location evidence="1 7 8">Nucleus</location>
    </subcellularLocation>
</comment>
<dbReference type="GO" id="GO:0005634">
    <property type="term" value="C:nucleus"/>
    <property type="evidence" value="ECO:0007669"/>
    <property type="project" value="UniProtKB-SubCell"/>
</dbReference>
<organism evidence="11">
    <name type="scientific">Medioppia subpectinata</name>
    <dbReference type="NCBI Taxonomy" id="1979941"/>
    <lineage>
        <taxon>Eukaryota</taxon>
        <taxon>Metazoa</taxon>
        <taxon>Ecdysozoa</taxon>
        <taxon>Arthropoda</taxon>
        <taxon>Chelicerata</taxon>
        <taxon>Arachnida</taxon>
        <taxon>Acari</taxon>
        <taxon>Acariformes</taxon>
        <taxon>Sarcoptiformes</taxon>
        <taxon>Oribatida</taxon>
        <taxon>Brachypylina</taxon>
        <taxon>Oppioidea</taxon>
        <taxon>Oppiidae</taxon>
        <taxon>Medioppia</taxon>
    </lineage>
</organism>
<keyword evidence="4 7" id="KW-0238">DNA-binding</keyword>
<dbReference type="InterPro" id="IPR017970">
    <property type="entry name" value="Homeobox_CS"/>
</dbReference>